<name>A0ABY5W653_9ACTN</name>
<dbReference type="Proteomes" id="UP001059617">
    <property type="component" value="Chromosome"/>
</dbReference>
<feature type="compositionally biased region" description="Polar residues" evidence="6">
    <location>
        <begin position="353"/>
        <end position="364"/>
    </location>
</feature>
<dbReference type="Gene3D" id="3.40.50.200">
    <property type="entry name" value="Peptidase S8/S53 domain"/>
    <property type="match status" value="1"/>
</dbReference>
<feature type="region of interest" description="Disordered" evidence="6">
    <location>
        <begin position="346"/>
        <end position="372"/>
    </location>
</feature>
<organism evidence="8 9">
    <name type="scientific">Dactylosporangium fulvum</name>
    <dbReference type="NCBI Taxonomy" id="53359"/>
    <lineage>
        <taxon>Bacteria</taxon>
        <taxon>Bacillati</taxon>
        <taxon>Actinomycetota</taxon>
        <taxon>Actinomycetes</taxon>
        <taxon>Micromonosporales</taxon>
        <taxon>Micromonosporaceae</taxon>
        <taxon>Dactylosporangium</taxon>
    </lineage>
</organism>
<reference evidence="8" key="2">
    <citation type="submission" date="2022-09" db="EMBL/GenBank/DDBJ databases">
        <title>Biosynthetic gene clusters of Dactylosporangioum fulvum.</title>
        <authorList>
            <person name="Caradec T."/>
        </authorList>
    </citation>
    <scope>NUCLEOTIDE SEQUENCE</scope>
    <source>
        <strain evidence="8">NRRL B-16292</strain>
    </source>
</reference>
<dbReference type="PROSITE" id="PS51892">
    <property type="entry name" value="SUBTILASE"/>
    <property type="match status" value="1"/>
</dbReference>
<evidence type="ECO:0000259" key="7">
    <source>
        <dbReference type="Pfam" id="PF00082"/>
    </source>
</evidence>
<feature type="active site" description="Charge relay system" evidence="5">
    <location>
        <position position="414"/>
    </location>
</feature>
<evidence type="ECO:0000256" key="1">
    <source>
        <dbReference type="ARBA" id="ARBA00011073"/>
    </source>
</evidence>
<dbReference type="PANTHER" id="PTHR43806:SF11">
    <property type="entry name" value="CEREVISIN-RELATED"/>
    <property type="match status" value="1"/>
</dbReference>
<dbReference type="InterPro" id="IPR036852">
    <property type="entry name" value="Peptidase_S8/S53_dom_sf"/>
</dbReference>
<evidence type="ECO:0000256" key="5">
    <source>
        <dbReference type="PROSITE-ProRule" id="PRU01240"/>
    </source>
</evidence>
<keyword evidence="2 5" id="KW-0645">Protease</keyword>
<dbReference type="PANTHER" id="PTHR43806">
    <property type="entry name" value="PEPTIDASE S8"/>
    <property type="match status" value="1"/>
</dbReference>
<evidence type="ECO:0000256" key="2">
    <source>
        <dbReference type="ARBA" id="ARBA00022670"/>
    </source>
</evidence>
<dbReference type="PRINTS" id="PR00723">
    <property type="entry name" value="SUBTILISIN"/>
</dbReference>
<evidence type="ECO:0000256" key="6">
    <source>
        <dbReference type="SAM" id="MobiDB-lite"/>
    </source>
</evidence>
<accession>A0ABY5W653</accession>
<feature type="active site" description="Charge relay system" evidence="5">
    <location>
        <position position="175"/>
    </location>
</feature>
<dbReference type="EMBL" id="CP073720">
    <property type="protein sequence ID" value="UWP85552.1"/>
    <property type="molecule type" value="Genomic_DNA"/>
</dbReference>
<keyword evidence="4 5" id="KW-0720">Serine protease</keyword>
<gene>
    <name evidence="8" type="ORF">Dfulv_15445</name>
</gene>
<comment type="similarity">
    <text evidence="1 5">Belongs to the peptidase S8 family.</text>
</comment>
<evidence type="ECO:0000256" key="3">
    <source>
        <dbReference type="ARBA" id="ARBA00022801"/>
    </source>
</evidence>
<dbReference type="PROSITE" id="PS00138">
    <property type="entry name" value="SUBTILASE_SER"/>
    <property type="match status" value="1"/>
</dbReference>
<dbReference type="SUPFAM" id="SSF52743">
    <property type="entry name" value="Subtilisin-like"/>
    <property type="match status" value="1"/>
</dbReference>
<sequence>MASYGVGRRGVLIELNLSAGVEPDDVFARFREAYRARLPDVRDPERLSARYVRAVLDREQLRRLVGADHAAAPRPPLLPFVVRIWPDYVVEAHVDRSISTVKADAAGRTYAATGSGVAWGVVDSGICRDHPHFAGGTLTDPAVMMLHRDFTYLVRGDPTPSKFDPADALVDPSGHGTHVAAIIAGAAPRASVPHIACQQWTPWGGDQDMVGWTTRELEAHRTLSGIAPLGLLVSLRVLLEDGTTTSSAVIKALDHVREVNAGGSNLRIHGVNLSLGLVYQPREYAAGQSPLCREVNLLVGTGVVAVVSAGNNGAATADPFSGGDPRASLATIADPGNADRAVTVGSTHRDSPHTNGVSFFSSKGPTLDGRPKPDLVAPGERITSAAVAGFRARSRDLAQLSDADPCYIEDSGTSQAAPHVSGAIAAFLSARPEFKGQPDWVKKRFCDSATPLGRHQFFEGAGLLDLMRVLSDI</sequence>
<dbReference type="InterPro" id="IPR023828">
    <property type="entry name" value="Peptidase_S8_Ser-AS"/>
</dbReference>
<keyword evidence="3 5" id="KW-0378">Hydrolase</keyword>
<dbReference type="InterPro" id="IPR000209">
    <property type="entry name" value="Peptidase_S8/S53_dom"/>
</dbReference>
<reference evidence="8" key="1">
    <citation type="submission" date="2021-04" db="EMBL/GenBank/DDBJ databases">
        <authorList>
            <person name="Hartkoorn R.C."/>
            <person name="Beaudoing E."/>
            <person name="Hot D."/>
        </authorList>
    </citation>
    <scope>NUCLEOTIDE SEQUENCE</scope>
    <source>
        <strain evidence="8">NRRL B-16292</strain>
    </source>
</reference>
<dbReference type="Pfam" id="PF00082">
    <property type="entry name" value="Peptidase_S8"/>
    <property type="match status" value="1"/>
</dbReference>
<evidence type="ECO:0000313" key="8">
    <source>
        <dbReference type="EMBL" id="UWP85552.1"/>
    </source>
</evidence>
<feature type="domain" description="Peptidase S8/S53" evidence="7">
    <location>
        <begin position="114"/>
        <end position="457"/>
    </location>
</feature>
<keyword evidence="9" id="KW-1185">Reference proteome</keyword>
<protein>
    <submittedName>
        <fullName evidence="8">S8 family peptidase</fullName>
    </submittedName>
</protein>
<dbReference type="CDD" id="cd07487">
    <property type="entry name" value="Peptidases_S8_1"/>
    <property type="match status" value="1"/>
</dbReference>
<dbReference type="InterPro" id="IPR050131">
    <property type="entry name" value="Peptidase_S8_subtilisin-like"/>
</dbReference>
<evidence type="ECO:0000313" key="9">
    <source>
        <dbReference type="Proteomes" id="UP001059617"/>
    </source>
</evidence>
<evidence type="ECO:0000256" key="4">
    <source>
        <dbReference type="ARBA" id="ARBA00022825"/>
    </source>
</evidence>
<proteinExistence type="inferred from homology"/>
<feature type="active site" description="Charge relay system" evidence="5">
    <location>
        <position position="123"/>
    </location>
</feature>
<dbReference type="InterPro" id="IPR015500">
    <property type="entry name" value="Peptidase_S8_subtilisin-rel"/>
</dbReference>
<dbReference type="RefSeq" id="WP_259863684.1">
    <property type="nucleotide sequence ID" value="NZ_BAAAST010000014.1"/>
</dbReference>